<dbReference type="Gene3D" id="3.30.420.380">
    <property type="match status" value="1"/>
</dbReference>
<gene>
    <name evidence="13" type="primary">gspL</name>
    <name evidence="13" type="ORF">CSA09_00545</name>
</gene>
<evidence type="ECO:0000259" key="11">
    <source>
        <dbReference type="Pfam" id="PF05134"/>
    </source>
</evidence>
<dbReference type="Pfam" id="PF12693">
    <property type="entry name" value="GspL_C"/>
    <property type="match status" value="1"/>
</dbReference>
<evidence type="ECO:0000313" key="13">
    <source>
        <dbReference type="EMBL" id="PIE83402.1"/>
    </source>
</evidence>
<evidence type="ECO:0000256" key="9">
    <source>
        <dbReference type="ARBA" id="ARBA00023136"/>
    </source>
</evidence>
<evidence type="ECO:0000259" key="12">
    <source>
        <dbReference type="Pfam" id="PF12693"/>
    </source>
</evidence>
<dbReference type="GO" id="GO:0015628">
    <property type="term" value="P:protein secretion by the type II secretion system"/>
    <property type="evidence" value="ECO:0007669"/>
    <property type="project" value="InterPro"/>
</dbReference>
<keyword evidence="5" id="KW-0997">Cell inner membrane</keyword>
<evidence type="ECO:0000313" key="14">
    <source>
        <dbReference type="Proteomes" id="UP000229278"/>
    </source>
</evidence>
<evidence type="ECO:0000256" key="2">
    <source>
        <dbReference type="ARBA" id="ARBA00005318"/>
    </source>
</evidence>
<evidence type="ECO:0000256" key="3">
    <source>
        <dbReference type="ARBA" id="ARBA00022448"/>
    </source>
</evidence>
<dbReference type="GO" id="GO:0009276">
    <property type="term" value="C:Gram-negative-bacterium-type cell wall"/>
    <property type="evidence" value="ECO:0007669"/>
    <property type="project" value="InterPro"/>
</dbReference>
<protein>
    <recommendedName>
        <fullName evidence="10">Type II secretion system protein L</fullName>
        <shortName evidence="10">T2SS protein L</shortName>
    </recommendedName>
</protein>
<accession>A0A2G6PFX4</accession>
<dbReference type="Pfam" id="PF05134">
    <property type="entry name" value="T2SSL"/>
    <property type="match status" value="1"/>
</dbReference>
<comment type="function">
    <text evidence="10">Inner membrane component of the type II secretion system required for the energy-dependent secretion of extracellular factors such as proteases and toxins from the periplasm.</text>
</comment>
<dbReference type="SUPFAM" id="SSF53067">
    <property type="entry name" value="Actin-like ATPase domain"/>
    <property type="match status" value="2"/>
</dbReference>
<evidence type="ECO:0000256" key="1">
    <source>
        <dbReference type="ARBA" id="ARBA00004377"/>
    </source>
</evidence>
<comment type="caution">
    <text evidence="13">The sequence shown here is derived from an EMBL/GenBank/DDBJ whole genome shotgun (WGS) entry which is preliminary data.</text>
</comment>
<evidence type="ECO:0000256" key="7">
    <source>
        <dbReference type="ARBA" id="ARBA00022927"/>
    </source>
</evidence>
<dbReference type="Proteomes" id="UP000229278">
    <property type="component" value="Unassembled WGS sequence"/>
</dbReference>
<evidence type="ECO:0000256" key="8">
    <source>
        <dbReference type="ARBA" id="ARBA00022989"/>
    </source>
</evidence>
<proteinExistence type="inferred from homology"/>
<reference evidence="13 14" key="1">
    <citation type="submission" date="2017-10" db="EMBL/GenBank/DDBJ databases">
        <title>Novel microbial diversity and functional potential in the marine mammal oral microbiome.</title>
        <authorList>
            <person name="Dudek N.K."/>
            <person name="Sun C.L."/>
            <person name="Burstein D."/>
            <person name="Kantor R.S."/>
            <person name="Aliaga Goltsman D.S."/>
            <person name="Bik E.M."/>
            <person name="Thomas B.C."/>
            <person name="Banfield J.F."/>
            <person name="Relman D.A."/>
        </authorList>
    </citation>
    <scope>NUCLEOTIDE SEQUENCE [LARGE SCALE GENOMIC DNA]</scope>
    <source>
        <strain evidence="13">DOLJORAL78_50_517</strain>
    </source>
</reference>
<dbReference type="EMBL" id="PDTV01000004">
    <property type="protein sequence ID" value="PIE83402.1"/>
    <property type="molecule type" value="Genomic_DNA"/>
</dbReference>
<dbReference type="InterPro" id="IPR043129">
    <property type="entry name" value="ATPase_NBD"/>
</dbReference>
<evidence type="ECO:0000256" key="10">
    <source>
        <dbReference type="PIRNR" id="PIRNR015761"/>
    </source>
</evidence>
<dbReference type="CDD" id="cd24017">
    <property type="entry name" value="ASKHA_T2SSL_N"/>
    <property type="match status" value="1"/>
</dbReference>
<dbReference type="InterPro" id="IPR025691">
    <property type="entry name" value="GspL_pp_dom"/>
</dbReference>
<organism evidence="13 14">
    <name type="scientific">Candidatus Contendibacter odensensis</name>
    <dbReference type="NCBI Taxonomy" id="1400860"/>
    <lineage>
        <taxon>Bacteria</taxon>
        <taxon>Pseudomonadati</taxon>
        <taxon>Pseudomonadota</taxon>
        <taxon>Gammaproteobacteria</taxon>
        <taxon>Candidatus Competibacteraceae</taxon>
        <taxon>Candidatus Contendibacter</taxon>
    </lineage>
</organism>
<feature type="domain" description="GspL cytoplasmic actin-ATPase-like" evidence="11">
    <location>
        <begin position="29"/>
        <end position="250"/>
    </location>
</feature>
<keyword evidence="9" id="KW-0472">Membrane</keyword>
<keyword evidence="6" id="KW-0812">Transmembrane</keyword>
<name>A0A2G6PFX4_9GAMM</name>
<sequence length="413" mass="46845">MVSVSYGAVLVTRTDTTLPASRLFFRFLSTEHAEWLRPDEAVQHGSLAELSTQMHDTRSVLIVPGESINLHYTPLPGRKRAIWPRAIPYMLEDQLVEDVENLHFALGSVPEHDHLPVAVVAHTTLRNWLHTCERAGITPSVVIPDILLIPWTENGWSILQEGERAIVRTGRWEGFVTEHDTFTMMLDLAKAGQDSPQHLHIWNRSGTVPLLAESQPDISIEHHNAESLALFAANYQPAKTLNLLQGLYARQTPWQRWLRPWRTAAALAGLWLFAQGTVQLYEQWQLRQEQVAIKNTMEQLFRQAVPDATRIVNPKVQMATRLRELQSSDTTDGALFELLYLGGLTLRQFSTITLRGFSYRDGQLIFDLQGGSPAVLDQLQHALNQQSKLQAEIRTLQRDGRLESKITLRRTAL</sequence>
<comment type="similarity">
    <text evidence="2 10">Belongs to the GSP L family.</text>
</comment>
<keyword evidence="7 10" id="KW-0653">Protein transport</keyword>
<dbReference type="PIRSF" id="PIRSF015761">
    <property type="entry name" value="Protein_L"/>
    <property type="match status" value="1"/>
</dbReference>
<dbReference type="InterPro" id="IPR007812">
    <property type="entry name" value="T2SS_protein-GspL"/>
</dbReference>
<keyword evidence="3 10" id="KW-0813">Transport</keyword>
<dbReference type="AlphaFoldDB" id="A0A2G6PFX4"/>
<keyword evidence="8" id="KW-1133">Transmembrane helix</keyword>
<dbReference type="NCBIfam" id="TIGR01709">
    <property type="entry name" value="typeII_sec_gspL"/>
    <property type="match status" value="1"/>
</dbReference>
<dbReference type="GO" id="GO:0005886">
    <property type="term" value="C:plasma membrane"/>
    <property type="evidence" value="ECO:0007669"/>
    <property type="project" value="UniProtKB-SubCell"/>
</dbReference>
<comment type="subcellular location">
    <subcellularLocation>
        <location evidence="1">Cell inner membrane</location>
        <topology evidence="1">Single-pass membrane protein</topology>
    </subcellularLocation>
</comment>
<keyword evidence="4" id="KW-1003">Cell membrane</keyword>
<dbReference type="InterPro" id="IPR024230">
    <property type="entry name" value="GspL_cyto_dom"/>
</dbReference>
<dbReference type="GO" id="GO:0015627">
    <property type="term" value="C:type II protein secretion system complex"/>
    <property type="evidence" value="ECO:0007669"/>
    <property type="project" value="InterPro"/>
</dbReference>
<feature type="domain" description="GspL periplasmic" evidence="12">
    <location>
        <begin position="258"/>
        <end position="410"/>
    </location>
</feature>
<evidence type="ECO:0000256" key="4">
    <source>
        <dbReference type="ARBA" id="ARBA00022475"/>
    </source>
</evidence>
<evidence type="ECO:0000256" key="5">
    <source>
        <dbReference type="ARBA" id="ARBA00022519"/>
    </source>
</evidence>
<evidence type="ECO:0000256" key="6">
    <source>
        <dbReference type="ARBA" id="ARBA00022692"/>
    </source>
</evidence>
<dbReference type="Gene3D" id="3.30.420.370">
    <property type="match status" value="1"/>
</dbReference>